<dbReference type="GO" id="GO:0016020">
    <property type="term" value="C:membrane"/>
    <property type="evidence" value="ECO:0007669"/>
    <property type="project" value="UniProtKB-UniRule"/>
</dbReference>
<dbReference type="PROSITE" id="PS51123">
    <property type="entry name" value="OMPA_2"/>
    <property type="match status" value="1"/>
</dbReference>
<comment type="caution">
    <text evidence="3">The sequence shown here is derived from an EMBL/GenBank/DDBJ whole genome shotgun (WGS) entry which is preliminary data.</text>
</comment>
<feature type="domain" description="OmpA-like" evidence="2">
    <location>
        <begin position="55"/>
        <end position="167"/>
    </location>
</feature>
<evidence type="ECO:0000313" key="3">
    <source>
        <dbReference type="EMBL" id="NUU18334.1"/>
    </source>
</evidence>
<sequence>MSAVPVLVVVGMLLPFAYVDRADAPEPSAEKIERSVSTYSLEGSVERVEPPKPTSAGVTLTIGSDVLFAYASAVVDESAQAAVAAQLDQIPAGAQVTVEGHTDSRGGDAVNLPLSAARAEAVAAVLRAHRPDLVLAVVGKASSEPAVSETDEQAMARNRRVELSWAG</sequence>
<organism evidence="3 4">
    <name type="scientific">Cellulomonas humilata</name>
    <dbReference type="NCBI Taxonomy" id="144055"/>
    <lineage>
        <taxon>Bacteria</taxon>
        <taxon>Bacillati</taxon>
        <taxon>Actinomycetota</taxon>
        <taxon>Actinomycetes</taxon>
        <taxon>Micrococcales</taxon>
        <taxon>Cellulomonadaceae</taxon>
        <taxon>Cellulomonas</taxon>
    </lineage>
</organism>
<dbReference type="Pfam" id="PF00691">
    <property type="entry name" value="OmpA"/>
    <property type="match status" value="1"/>
</dbReference>
<dbReference type="CDD" id="cd07185">
    <property type="entry name" value="OmpA_C-like"/>
    <property type="match status" value="1"/>
</dbReference>
<dbReference type="InterPro" id="IPR050330">
    <property type="entry name" value="Bact_OuterMem_StrucFunc"/>
</dbReference>
<dbReference type="PANTHER" id="PTHR30329">
    <property type="entry name" value="STATOR ELEMENT OF FLAGELLAR MOTOR COMPLEX"/>
    <property type="match status" value="1"/>
</dbReference>
<keyword evidence="1" id="KW-0472">Membrane</keyword>
<protein>
    <submittedName>
        <fullName evidence="3">OmpA family protein</fullName>
    </submittedName>
</protein>
<keyword evidence="4" id="KW-1185">Reference proteome</keyword>
<accession>A0A7Y6A4K8</accession>
<dbReference type="PANTHER" id="PTHR30329:SF21">
    <property type="entry name" value="LIPOPROTEIN YIAD-RELATED"/>
    <property type="match status" value="1"/>
</dbReference>
<proteinExistence type="predicted"/>
<dbReference type="RefSeq" id="WP_175348269.1">
    <property type="nucleotide sequence ID" value="NZ_JABMCI010000067.1"/>
</dbReference>
<gene>
    <name evidence="3" type="ORF">HP550_13845</name>
</gene>
<evidence type="ECO:0000313" key="4">
    <source>
        <dbReference type="Proteomes" id="UP000565724"/>
    </source>
</evidence>
<dbReference type="AlphaFoldDB" id="A0A7Y6A4K8"/>
<name>A0A7Y6A4K8_9CELL</name>
<evidence type="ECO:0000256" key="1">
    <source>
        <dbReference type="PROSITE-ProRule" id="PRU00473"/>
    </source>
</evidence>
<dbReference type="Gene3D" id="3.30.1330.60">
    <property type="entry name" value="OmpA-like domain"/>
    <property type="match status" value="1"/>
</dbReference>
<dbReference type="EMBL" id="JABMCI010000067">
    <property type="protein sequence ID" value="NUU18334.1"/>
    <property type="molecule type" value="Genomic_DNA"/>
</dbReference>
<evidence type="ECO:0000259" key="2">
    <source>
        <dbReference type="PROSITE" id="PS51123"/>
    </source>
</evidence>
<dbReference type="SUPFAM" id="SSF103088">
    <property type="entry name" value="OmpA-like"/>
    <property type="match status" value="1"/>
</dbReference>
<reference evidence="3 4" key="1">
    <citation type="submission" date="2020-05" db="EMBL/GenBank/DDBJ databases">
        <title>Genome Sequencing of Type Strains.</title>
        <authorList>
            <person name="Lemaire J.F."/>
            <person name="Inderbitzin P."/>
            <person name="Gregorio O.A."/>
            <person name="Collins S.B."/>
            <person name="Wespe N."/>
            <person name="Knight-Connoni V."/>
        </authorList>
    </citation>
    <scope>NUCLEOTIDE SEQUENCE [LARGE SCALE GENOMIC DNA]</scope>
    <source>
        <strain evidence="3 4">ATCC 25174</strain>
    </source>
</reference>
<dbReference type="Proteomes" id="UP000565724">
    <property type="component" value="Unassembled WGS sequence"/>
</dbReference>
<dbReference type="InterPro" id="IPR006665">
    <property type="entry name" value="OmpA-like"/>
</dbReference>
<dbReference type="InterPro" id="IPR036737">
    <property type="entry name" value="OmpA-like_sf"/>
</dbReference>